<keyword evidence="1" id="KW-1133">Transmembrane helix</keyword>
<evidence type="ECO:0000313" key="2">
    <source>
        <dbReference type="EMBL" id="GAH68291.1"/>
    </source>
</evidence>
<feature type="transmembrane region" description="Helical" evidence="1">
    <location>
        <begin position="51"/>
        <end position="71"/>
    </location>
</feature>
<feature type="non-terminal residue" evidence="2">
    <location>
        <position position="99"/>
    </location>
</feature>
<dbReference type="EMBL" id="BARU01034845">
    <property type="protein sequence ID" value="GAH68291.1"/>
    <property type="molecule type" value="Genomic_DNA"/>
</dbReference>
<accession>X1HDL4</accession>
<proteinExistence type="predicted"/>
<name>X1HDL4_9ZZZZ</name>
<reference evidence="2" key="1">
    <citation type="journal article" date="2014" name="Front. Microbiol.">
        <title>High frequency of phylogenetically diverse reductive dehalogenase-homologous genes in deep subseafloor sedimentary metagenomes.</title>
        <authorList>
            <person name="Kawai M."/>
            <person name="Futagami T."/>
            <person name="Toyoda A."/>
            <person name="Takaki Y."/>
            <person name="Nishi S."/>
            <person name="Hori S."/>
            <person name="Arai W."/>
            <person name="Tsubouchi T."/>
            <person name="Morono Y."/>
            <person name="Uchiyama I."/>
            <person name="Ito T."/>
            <person name="Fujiyama A."/>
            <person name="Inagaki F."/>
            <person name="Takami H."/>
        </authorList>
    </citation>
    <scope>NUCLEOTIDE SEQUENCE</scope>
    <source>
        <strain evidence="2">Expedition CK06-06</strain>
    </source>
</reference>
<gene>
    <name evidence="2" type="ORF">S03H2_54639</name>
</gene>
<dbReference type="AlphaFoldDB" id="X1HDL4"/>
<sequence>MIERVHEHILDELKTNTRTDTIFIITAIILNIIAASINAAFAEGSDIEDTLIFVIFVVLVLVINTVVFFGLTKGKQTRQKLLDGLIRLYKDQEVSGYYD</sequence>
<keyword evidence="1" id="KW-0812">Transmembrane</keyword>
<evidence type="ECO:0000256" key="1">
    <source>
        <dbReference type="SAM" id="Phobius"/>
    </source>
</evidence>
<comment type="caution">
    <text evidence="2">The sequence shown here is derived from an EMBL/GenBank/DDBJ whole genome shotgun (WGS) entry which is preliminary data.</text>
</comment>
<protein>
    <submittedName>
        <fullName evidence="2">Uncharacterized protein</fullName>
    </submittedName>
</protein>
<feature type="transmembrane region" description="Helical" evidence="1">
    <location>
        <begin position="21"/>
        <end position="39"/>
    </location>
</feature>
<keyword evidence="1" id="KW-0472">Membrane</keyword>
<organism evidence="2">
    <name type="scientific">marine sediment metagenome</name>
    <dbReference type="NCBI Taxonomy" id="412755"/>
    <lineage>
        <taxon>unclassified sequences</taxon>
        <taxon>metagenomes</taxon>
        <taxon>ecological metagenomes</taxon>
    </lineage>
</organism>